<keyword evidence="4" id="KW-1133">Transmembrane helix</keyword>
<sequence length="500" mass="53904">MPPTNDQFENSYELGPTSPSRNGFDVADIFTVSHLDCESSSDVKSFNPSKYSKRHSVREAVIPVQLHTGNDDHEHDAHFDTRLDSIGSGSSSISAAAANGQTDFPDGGLRAWLVVLGTAFSTLASFGYINSWGVFQSYYEQTLLKDHSPSSIAWIGSLQICLVFLPALFSGRLFDLGIFKFPFMVASAVLVVSTFLVAQCTQYWQFVLCQGLATGLGVGMIFGPSLSILGHWFKQKRGIAMGLTTFGSSVGGTFFPIATRRLIPVIGFPWTMRILAFILLFALCIPCLTLARRLPPKAASGGLFNFRLFTDSPPFSIYSGATVCMFLGLFTVLTYIDISAVTYGVSSEHSFYLVAIANASSAVGRLVTGFVVDKSGAINFIAPTTFLTGIITFVWPFTKSVSSLTAIAVLYGFLSGTIVSGFLIPAFLLGEVEDIGRRTGMIMTMGAIGGLFGTPISGAINRVTGGFVHVGYFAGSMIILSGTLMLVTRHFVLRKLWGKF</sequence>
<feature type="transmembrane region" description="Helical" evidence="4">
    <location>
        <begin position="404"/>
        <end position="429"/>
    </location>
</feature>
<dbReference type="Gene3D" id="1.20.1250.20">
    <property type="entry name" value="MFS general substrate transporter like domains"/>
    <property type="match status" value="2"/>
</dbReference>
<keyword evidence="6" id="KW-1185">Reference proteome</keyword>
<protein>
    <submittedName>
        <fullName evidence="5">MFS general substrate transporter</fullName>
    </submittedName>
</protein>
<dbReference type="AlphaFoldDB" id="A0A9P5Q8V4"/>
<comment type="subcellular location">
    <subcellularLocation>
        <location evidence="1">Membrane</location>
        <topology evidence="1">Multi-pass membrane protein</topology>
    </subcellularLocation>
</comment>
<feature type="transmembrane region" description="Helical" evidence="4">
    <location>
        <begin position="238"/>
        <end position="258"/>
    </location>
</feature>
<evidence type="ECO:0000256" key="1">
    <source>
        <dbReference type="ARBA" id="ARBA00004141"/>
    </source>
</evidence>
<keyword evidence="4" id="KW-0472">Membrane</keyword>
<reference evidence="5" key="1">
    <citation type="submission" date="2020-11" db="EMBL/GenBank/DDBJ databases">
        <authorList>
            <consortium name="DOE Joint Genome Institute"/>
            <person name="Ahrendt S."/>
            <person name="Riley R."/>
            <person name="Andreopoulos W."/>
            <person name="Labutti K."/>
            <person name="Pangilinan J."/>
            <person name="Ruiz-Duenas F.J."/>
            <person name="Barrasa J.M."/>
            <person name="Sanchez-Garcia M."/>
            <person name="Camarero S."/>
            <person name="Miyauchi S."/>
            <person name="Serrano A."/>
            <person name="Linde D."/>
            <person name="Babiker R."/>
            <person name="Drula E."/>
            <person name="Ayuso-Fernandez I."/>
            <person name="Pacheco R."/>
            <person name="Padilla G."/>
            <person name="Ferreira P."/>
            <person name="Barriuso J."/>
            <person name="Kellner H."/>
            <person name="Castanera R."/>
            <person name="Alfaro M."/>
            <person name="Ramirez L."/>
            <person name="Pisabarro A.G."/>
            <person name="Kuo A."/>
            <person name="Tritt A."/>
            <person name="Lipzen A."/>
            <person name="He G."/>
            <person name="Yan M."/>
            <person name="Ng V."/>
            <person name="Cullen D."/>
            <person name="Martin F."/>
            <person name="Rosso M.-N."/>
            <person name="Henrissat B."/>
            <person name="Hibbett D."/>
            <person name="Martinez A.T."/>
            <person name="Grigoriev I.V."/>
        </authorList>
    </citation>
    <scope>NUCLEOTIDE SEQUENCE</scope>
    <source>
        <strain evidence="5">AH 40177</strain>
    </source>
</reference>
<dbReference type="InterPro" id="IPR050327">
    <property type="entry name" value="Proton-linked_MCT"/>
</dbReference>
<feature type="transmembrane region" description="Helical" evidence="4">
    <location>
        <begin position="315"/>
        <end position="338"/>
    </location>
</feature>
<feature type="transmembrane region" description="Helical" evidence="4">
    <location>
        <begin position="466"/>
        <end position="487"/>
    </location>
</feature>
<gene>
    <name evidence="5" type="ORF">BDP27DRAFT_1210412</name>
</gene>
<evidence type="ECO:0000313" key="5">
    <source>
        <dbReference type="EMBL" id="KAF9076392.1"/>
    </source>
</evidence>
<dbReference type="OrthoDB" id="6509908at2759"/>
<proteinExistence type="inferred from homology"/>
<feature type="region of interest" description="Disordered" evidence="3">
    <location>
        <begin position="1"/>
        <end position="20"/>
    </location>
</feature>
<feature type="transmembrane region" description="Helical" evidence="4">
    <location>
        <begin position="204"/>
        <end position="226"/>
    </location>
</feature>
<name>A0A9P5Q8V4_9AGAR</name>
<feature type="transmembrane region" description="Helical" evidence="4">
    <location>
        <begin position="151"/>
        <end position="169"/>
    </location>
</feature>
<accession>A0A9P5Q8V4</accession>
<keyword evidence="4" id="KW-0812">Transmembrane</keyword>
<dbReference type="GO" id="GO:0022857">
    <property type="term" value="F:transmembrane transporter activity"/>
    <property type="evidence" value="ECO:0007669"/>
    <property type="project" value="InterPro"/>
</dbReference>
<dbReference type="InterPro" id="IPR011701">
    <property type="entry name" value="MFS"/>
</dbReference>
<dbReference type="PANTHER" id="PTHR11360:SF284">
    <property type="entry name" value="EG:103B4.3 PROTEIN-RELATED"/>
    <property type="match status" value="1"/>
</dbReference>
<feature type="transmembrane region" description="Helical" evidence="4">
    <location>
        <begin position="441"/>
        <end position="460"/>
    </location>
</feature>
<comment type="similarity">
    <text evidence="2">Belongs to the major facilitator superfamily. Monocarboxylate porter (TC 2.A.1.13) family.</text>
</comment>
<dbReference type="Proteomes" id="UP000772434">
    <property type="component" value="Unassembled WGS sequence"/>
</dbReference>
<evidence type="ECO:0000256" key="2">
    <source>
        <dbReference type="ARBA" id="ARBA00006727"/>
    </source>
</evidence>
<evidence type="ECO:0000313" key="6">
    <source>
        <dbReference type="Proteomes" id="UP000772434"/>
    </source>
</evidence>
<dbReference type="EMBL" id="JADNRY010000006">
    <property type="protein sequence ID" value="KAF9076392.1"/>
    <property type="molecule type" value="Genomic_DNA"/>
</dbReference>
<evidence type="ECO:0000256" key="4">
    <source>
        <dbReference type="SAM" id="Phobius"/>
    </source>
</evidence>
<dbReference type="InterPro" id="IPR036259">
    <property type="entry name" value="MFS_trans_sf"/>
</dbReference>
<feature type="transmembrane region" description="Helical" evidence="4">
    <location>
        <begin position="181"/>
        <end position="198"/>
    </location>
</feature>
<feature type="transmembrane region" description="Helical" evidence="4">
    <location>
        <begin position="350"/>
        <end position="368"/>
    </location>
</feature>
<dbReference type="PANTHER" id="PTHR11360">
    <property type="entry name" value="MONOCARBOXYLATE TRANSPORTER"/>
    <property type="match status" value="1"/>
</dbReference>
<dbReference type="GO" id="GO:0016020">
    <property type="term" value="C:membrane"/>
    <property type="evidence" value="ECO:0007669"/>
    <property type="project" value="UniProtKB-SubCell"/>
</dbReference>
<dbReference type="SUPFAM" id="SSF103473">
    <property type="entry name" value="MFS general substrate transporter"/>
    <property type="match status" value="1"/>
</dbReference>
<comment type="caution">
    <text evidence="5">The sequence shown here is derived from an EMBL/GenBank/DDBJ whole genome shotgun (WGS) entry which is preliminary data.</text>
</comment>
<feature type="compositionally biased region" description="Polar residues" evidence="3">
    <location>
        <begin position="1"/>
        <end position="10"/>
    </location>
</feature>
<organism evidence="5 6">
    <name type="scientific">Rhodocollybia butyracea</name>
    <dbReference type="NCBI Taxonomy" id="206335"/>
    <lineage>
        <taxon>Eukaryota</taxon>
        <taxon>Fungi</taxon>
        <taxon>Dikarya</taxon>
        <taxon>Basidiomycota</taxon>
        <taxon>Agaricomycotina</taxon>
        <taxon>Agaricomycetes</taxon>
        <taxon>Agaricomycetidae</taxon>
        <taxon>Agaricales</taxon>
        <taxon>Marasmiineae</taxon>
        <taxon>Omphalotaceae</taxon>
        <taxon>Rhodocollybia</taxon>
    </lineage>
</organism>
<feature type="transmembrane region" description="Helical" evidence="4">
    <location>
        <begin position="380"/>
        <end position="398"/>
    </location>
</feature>
<feature type="transmembrane region" description="Helical" evidence="4">
    <location>
        <begin position="270"/>
        <end position="294"/>
    </location>
</feature>
<feature type="transmembrane region" description="Helical" evidence="4">
    <location>
        <begin position="111"/>
        <end position="131"/>
    </location>
</feature>
<evidence type="ECO:0000256" key="3">
    <source>
        <dbReference type="SAM" id="MobiDB-lite"/>
    </source>
</evidence>
<dbReference type="Pfam" id="PF07690">
    <property type="entry name" value="MFS_1"/>
    <property type="match status" value="1"/>
</dbReference>